<evidence type="ECO:0000313" key="2">
    <source>
        <dbReference type="Proteomes" id="UP000222366"/>
    </source>
</evidence>
<name>A0A2D0KUF2_9GAMM</name>
<dbReference type="RefSeq" id="WP_099124108.1">
    <property type="nucleotide sequence ID" value="NZ_CAWNRH010000126.1"/>
</dbReference>
<proteinExistence type="predicted"/>
<evidence type="ECO:0000313" key="1">
    <source>
        <dbReference type="EMBL" id="PHM67042.1"/>
    </source>
</evidence>
<dbReference type="Proteomes" id="UP000222366">
    <property type="component" value="Unassembled WGS sequence"/>
</dbReference>
<gene>
    <name evidence="1" type="ORF">Xsto_00701</name>
</gene>
<organism evidence="1 2">
    <name type="scientific">Xenorhabdus stockiae</name>
    <dbReference type="NCBI Taxonomy" id="351614"/>
    <lineage>
        <taxon>Bacteria</taxon>
        <taxon>Pseudomonadati</taxon>
        <taxon>Pseudomonadota</taxon>
        <taxon>Gammaproteobacteria</taxon>
        <taxon>Enterobacterales</taxon>
        <taxon>Morganellaceae</taxon>
        <taxon>Xenorhabdus</taxon>
    </lineage>
</organism>
<comment type="caution">
    <text evidence="1">The sequence shown here is derived from an EMBL/GenBank/DDBJ whole genome shotgun (WGS) entry which is preliminary data.</text>
</comment>
<accession>A0A2D0KUF2</accession>
<dbReference type="AlphaFoldDB" id="A0A2D0KUF2"/>
<reference evidence="1 2" key="1">
    <citation type="journal article" date="2017" name="Nat. Microbiol.">
        <title>Natural product diversity associated with the nematode symbionts Photorhabdus and Xenorhabdus.</title>
        <authorList>
            <person name="Tobias N.J."/>
            <person name="Wolff H."/>
            <person name="Djahanschiri B."/>
            <person name="Grundmann F."/>
            <person name="Kronenwerth M."/>
            <person name="Shi Y.M."/>
            <person name="Simonyi S."/>
            <person name="Grun P."/>
            <person name="Shapiro-Ilan D."/>
            <person name="Pidot S.J."/>
            <person name="Stinear T.P."/>
            <person name="Ebersberger I."/>
            <person name="Bode H.B."/>
        </authorList>
    </citation>
    <scope>NUCLEOTIDE SEQUENCE [LARGE SCALE GENOMIC DNA]</scope>
    <source>
        <strain evidence="1 2">DSM 17904</strain>
    </source>
</reference>
<protein>
    <submittedName>
        <fullName evidence="1">Uncharacterized protein</fullName>
    </submittedName>
</protein>
<keyword evidence="2" id="KW-1185">Reference proteome</keyword>
<dbReference type="EMBL" id="NJAJ01000005">
    <property type="protein sequence ID" value="PHM67042.1"/>
    <property type="molecule type" value="Genomic_DNA"/>
</dbReference>
<sequence length="72" mass="8431">MNQKVILKKIYLGRIKNEHTHIRKIRELLRNSEKIIFSSLNIADEKSVFIKNSSGYQKNSKGITDDKNEDIK</sequence>